<feature type="transmembrane region" description="Helical" evidence="5">
    <location>
        <begin position="87"/>
        <end position="111"/>
    </location>
</feature>
<evidence type="ECO:0000256" key="4">
    <source>
        <dbReference type="ARBA" id="ARBA00023136"/>
    </source>
</evidence>
<dbReference type="GO" id="GO:0005886">
    <property type="term" value="C:plasma membrane"/>
    <property type="evidence" value="ECO:0007669"/>
    <property type="project" value="TreeGrafter"/>
</dbReference>
<evidence type="ECO:0000256" key="5">
    <source>
        <dbReference type="SAM" id="Phobius"/>
    </source>
</evidence>
<dbReference type="GO" id="GO:0022857">
    <property type="term" value="F:transmembrane transporter activity"/>
    <property type="evidence" value="ECO:0007669"/>
    <property type="project" value="TreeGrafter"/>
</dbReference>
<dbReference type="EMBL" id="KB707874">
    <property type="protein sequence ID" value="EMR86145.1"/>
    <property type="molecule type" value="Genomic_DNA"/>
</dbReference>
<dbReference type="HOGENOM" id="CLU_2096490_0_0_1"/>
<name>M7TXY3_BOTF1</name>
<keyword evidence="2 5" id="KW-0812">Transmembrane</keyword>
<evidence type="ECO:0000313" key="6">
    <source>
        <dbReference type="EMBL" id="EMR86145.1"/>
    </source>
</evidence>
<dbReference type="PANTHER" id="PTHR23501:SF43">
    <property type="entry name" value="MULTIDRUG TRANSPORTER, PUTATIVE (AFU_ORTHOLOGUE AFUA_6G03040)-RELATED"/>
    <property type="match status" value="1"/>
</dbReference>
<evidence type="ECO:0000313" key="7">
    <source>
        <dbReference type="Proteomes" id="UP000012045"/>
    </source>
</evidence>
<dbReference type="Proteomes" id="UP000012045">
    <property type="component" value="Unassembled WGS sequence"/>
</dbReference>
<keyword evidence="3 5" id="KW-1133">Transmembrane helix</keyword>
<comment type="subcellular location">
    <subcellularLocation>
        <location evidence="1">Membrane</location>
        <topology evidence="1">Multi-pass membrane protein</topology>
    </subcellularLocation>
</comment>
<evidence type="ECO:0000256" key="2">
    <source>
        <dbReference type="ARBA" id="ARBA00022692"/>
    </source>
</evidence>
<gene>
    <name evidence="6" type="ORF">BcDW1_5365</name>
</gene>
<protein>
    <submittedName>
        <fullName evidence="6">Putative efflux pump antibiotic resistance protein</fullName>
    </submittedName>
</protein>
<feature type="transmembrane region" description="Helical" evidence="5">
    <location>
        <begin position="49"/>
        <end position="75"/>
    </location>
</feature>
<dbReference type="PANTHER" id="PTHR23501">
    <property type="entry name" value="MAJOR FACILITATOR SUPERFAMILY"/>
    <property type="match status" value="1"/>
</dbReference>
<dbReference type="AlphaFoldDB" id="M7TXY3"/>
<reference evidence="7" key="1">
    <citation type="journal article" date="2013" name="Genome Announc.">
        <title>Draft genome sequence of Botrytis cinerea BcDW1, inoculum for noble rot of grape berries.</title>
        <authorList>
            <person name="Blanco-Ulate B."/>
            <person name="Allen G."/>
            <person name="Powell A.L."/>
            <person name="Cantu D."/>
        </authorList>
    </citation>
    <scope>NUCLEOTIDE SEQUENCE [LARGE SCALE GENOMIC DNA]</scope>
    <source>
        <strain evidence="7">BcDW1</strain>
    </source>
</reference>
<evidence type="ECO:0000256" key="3">
    <source>
        <dbReference type="ARBA" id="ARBA00022989"/>
    </source>
</evidence>
<organism evidence="6 7">
    <name type="scientific">Botryotinia fuckeliana (strain BcDW1)</name>
    <name type="common">Noble rot fungus</name>
    <name type="synonym">Botrytis cinerea</name>
    <dbReference type="NCBI Taxonomy" id="1290391"/>
    <lineage>
        <taxon>Eukaryota</taxon>
        <taxon>Fungi</taxon>
        <taxon>Dikarya</taxon>
        <taxon>Ascomycota</taxon>
        <taxon>Pezizomycotina</taxon>
        <taxon>Leotiomycetes</taxon>
        <taxon>Helotiales</taxon>
        <taxon>Sclerotiniaceae</taxon>
        <taxon>Botrytis</taxon>
    </lineage>
</organism>
<accession>M7TXY3</accession>
<keyword evidence="4 5" id="KW-0472">Membrane</keyword>
<proteinExistence type="predicted"/>
<sequence length="116" mass="12886">MENSVSDTDPIPQILEKVCFDANLESPPISALEETRRASNYLKGWPLHLLTTALMLAIFLPQVEGTIAATALISITNDLRGFNESSWIITAYMLTYTCFLIITQSLVISLAESPFY</sequence>
<evidence type="ECO:0000256" key="1">
    <source>
        <dbReference type="ARBA" id="ARBA00004141"/>
    </source>
</evidence>